<gene>
    <name evidence="2" type="ORF">Q9K01_01950</name>
</gene>
<feature type="transmembrane region" description="Helical" evidence="1">
    <location>
        <begin position="133"/>
        <end position="156"/>
    </location>
</feature>
<name>A0ABT9H6A2_9SPHN</name>
<dbReference type="EMBL" id="JAVAIL010000001">
    <property type="protein sequence ID" value="MDP4538390.1"/>
    <property type="molecule type" value="Genomic_DNA"/>
</dbReference>
<dbReference type="PANTHER" id="PTHR20992">
    <property type="entry name" value="AT15442P-RELATED"/>
    <property type="match status" value="1"/>
</dbReference>
<dbReference type="InterPro" id="IPR005240">
    <property type="entry name" value="DUF389"/>
</dbReference>
<protein>
    <submittedName>
        <fullName evidence="2">DUF389 domain-containing protein</fullName>
    </submittedName>
</protein>
<dbReference type="Pfam" id="PF04087">
    <property type="entry name" value="DUF389"/>
    <property type="match status" value="1"/>
</dbReference>
<reference evidence="2 3" key="1">
    <citation type="submission" date="2023-08" db="EMBL/GenBank/DDBJ databases">
        <title>genomic of DY56.</title>
        <authorList>
            <person name="Wang Y."/>
        </authorList>
    </citation>
    <scope>NUCLEOTIDE SEQUENCE [LARGE SCALE GENOMIC DNA]</scope>
    <source>
        <strain evidence="2 3">DY56-A-20</strain>
    </source>
</reference>
<organism evidence="2 3">
    <name type="scientific">Qipengyuania benthica</name>
    <dbReference type="NCBI Taxonomy" id="3067651"/>
    <lineage>
        <taxon>Bacteria</taxon>
        <taxon>Pseudomonadati</taxon>
        <taxon>Pseudomonadota</taxon>
        <taxon>Alphaproteobacteria</taxon>
        <taxon>Sphingomonadales</taxon>
        <taxon>Erythrobacteraceae</taxon>
        <taxon>Qipengyuania</taxon>
    </lineage>
</organism>
<evidence type="ECO:0000313" key="2">
    <source>
        <dbReference type="EMBL" id="MDP4538390.1"/>
    </source>
</evidence>
<comment type="caution">
    <text evidence="2">The sequence shown here is derived from an EMBL/GenBank/DDBJ whole genome shotgun (WGS) entry which is preliminary data.</text>
</comment>
<keyword evidence="3" id="KW-1185">Reference proteome</keyword>
<evidence type="ECO:0000256" key="1">
    <source>
        <dbReference type="SAM" id="Phobius"/>
    </source>
</evidence>
<feature type="transmembrane region" description="Helical" evidence="1">
    <location>
        <begin position="264"/>
        <end position="286"/>
    </location>
</feature>
<feature type="transmembrane region" description="Helical" evidence="1">
    <location>
        <begin position="107"/>
        <end position="127"/>
    </location>
</feature>
<dbReference type="PANTHER" id="PTHR20992:SF9">
    <property type="entry name" value="AT15442P-RELATED"/>
    <property type="match status" value="1"/>
</dbReference>
<proteinExistence type="predicted"/>
<feature type="transmembrane region" description="Helical" evidence="1">
    <location>
        <begin position="201"/>
        <end position="224"/>
    </location>
</feature>
<evidence type="ECO:0000313" key="3">
    <source>
        <dbReference type="Proteomes" id="UP001235664"/>
    </source>
</evidence>
<keyword evidence="1" id="KW-0812">Transmembrane</keyword>
<sequence length="417" mass="44006">MRQLTIVIPPAGADRVRAAAEDNAIEVMAEVAAVRDGAQRTLMLCDAPNAKIEGFLAALEDVEELRVTFATQGVLALRPPANEPEDQVTDIQPRSPLEIFLSGLQSIGSWTGFLSYAALGGVVVWIALFTESIFLLVAAMLIAPFAGPAMTTALATARGDLYLLRRSLLRYVAALATAIAVAAILSLLFDQDIATPLMTSVSMRSVISVLLPLAAGAAGALNLCQSERSSLVSGAATGMLVAAALAPPAGLVGMGLVIGQMDIVYSSLWALAIQIVGINLSGFVVFRLYGVTTRGARYPRGKSAITFVALAFSMAAVVALLLVQFASTPQFQQSSLSQRITASAQQQIDERDDVELISAQASFSRARPHGENPVLLTIYVEGTLSPAQEIRLAAELQANIEDEYEVPALVDLTALSH</sequence>
<feature type="transmembrane region" description="Helical" evidence="1">
    <location>
        <begin position="236"/>
        <end position="258"/>
    </location>
</feature>
<dbReference type="Proteomes" id="UP001235664">
    <property type="component" value="Unassembled WGS sequence"/>
</dbReference>
<dbReference type="RefSeq" id="WP_305928527.1">
    <property type="nucleotide sequence ID" value="NZ_JAVAIL010000001.1"/>
</dbReference>
<feature type="transmembrane region" description="Helical" evidence="1">
    <location>
        <begin position="168"/>
        <end position="189"/>
    </location>
</feature>
<feature type="transmembrane region" description="Helical" evidence="1">
    <location>
        <begin position="307"/>
        <end position="326"/>
    </location>
</feature>
<keyword evidence="1" id="KW-0472">Membrane</keyword>
<accession>A0ABT9H6A2</accession>
<keyword evidence="1" id="KW-1133">Transmembrane helix</keyword>